<evidence type="ECO:0000256" key="2">
    <source>
        <dbReference type="SAM" id="Phobius"/>
    </source>
</evidence>
<evidence type="ECO:0000313" key="3">
    <source>
        <dbReference type="EMBL" id="KAG0249422.1"/>
    </source>
</evidence>
<feature type="transmembrane region" description="Helical" evidence="2">
    <location>
        <begin position="12"/>
        <end position="32"/>
    </location>
</feature>
<dbReference type="AlphaFoldDB" id="A0A9P6TWD6"/>
<keyword evidence="2" id="KW-0472">Membrane</keyword>
<proteinExistence type="predicted"/>
<feature type="region of interest" description="Disordered" evidence="1">
    <location>
        <begin position="183"/>
        <end position="204"/>
    </location>
</feature>
<feature type="compositionally biased region" description="Basic and acidic residues" evidence="1">
    <location>
        <begin position="76"/>
        <end position="93"/>
    </location>
</feature>
<keyword evidence="4" id="KW-1185">Reference proteome</keyword>
<evidence type="ECO:0000313" key="4">
    <source>
        <dbReference type="Proteomes" id="UP000726737"/>
    </source>
</evidence>
<gene>
    <name evidence="3" type="ORF">BG011_009324</name>
</gene>
<feature type="region of interest" description="Disordered" evidence="1">
    <location>
        <begin position="278"/>
        <end position="306"/>
    </location>
</feature>
<sequence length="336" mass="37022">MDLELSECAEQAALLLTPDLLAMAMVLILLLYPSASCCCFGPTHSDQDLDQEQEQELSYLEHDLEDGQGSEGTLYPHHDHDHHQQRGDAEKQAFQHSGTQQSIDDTHTTTTTPVATATNTAVALAIAQDEKDQKRKRRNLRLYIVIRVAFSLGLAVLILYWPASGLQPPVGYLPNLTDIHRTSGTKRAPSGHSSSTHPGGPGVSVRDDDWCSLAEAFGDNQSAGVYCRVNAIRPAIAYIWASLTVLELLLAFMALDFSSRKWNKNRQHWEGAEVSGFGDEAEQQQQHDQQYRQQDAIENTHHHQQQQAIIEDGAGVGYGGVVSSNSSHGRIVYNNG</sequence>
<feature type="transmembrane region" description="Helical" evidence="2">
    <location>
        <begin position="235"/>
        <end position="257"/>
    </location>
</feature>
<feature type="compositionally biased region" description="Low complexity" evidence="1">
    <location>
        <begin position="283"/>
        <end position="294"/>
    </location>
</feature>
<keyword evidence="2" id="KW-1133">Transmembrane helix</keyword>
<protein>
    <submittedName>
        <fullName evidence="3">Uncharacterized protein</fullName>
    </submittedName>
</protein>
<organism evidence="3 4">
    <name type="scientific">Mortierella polycephala</name>
    <dbReference type="NCBI Taxonomy" id="41804"/>
    <lineage>
        <taxon>Eukaryota</taxon>
        <taxon>Fungi</taxon>
        <taxon>Fungi incertae sedis</taxon>
        <taxon>Mucoromycota</taxon>
        <taxon>Mortierellomycotina</taxon>
        <taxon>Mortierellomycetes</taxon>
        <taxon>Mortierellales</taxon>
        <taxon>Mortierellaceae</taxon>
        <taxon>Mortierella</taxon>
    </lineage>
</organism>
<reference evidence="3" key="1">
    <citation type="journal article" date="2020" name="Fungal Divers.">
        <title>Resolving the Mortierellaceae phylogeny through synthesis of multi-gene phylogenetics and phylogenomics.</title>
        <authorList>
            <person name="Vandepol N."/>
            <person name="Liber J."/>
            <person name="Desiro A."/>
            <person name="Na H."/>
            <person name="Kennedy M."/>
            <person name="Barry K."/>
            <person name="Grigoriev I.V."/>
            <person name="Miller A.N."/>
            <person name="O'Donnell K."/>
            <person name="Stajich J.E."/>
            <person name="Bonito G."/>
        </authorList>
    </citation>
    <scope>NUCLEOTIDE SEQUENCE</scope>
    <source>
        <strain evidence="3">KOD948</strain>
    </source>
</reference>
<feature type="compositionally biased region" description="Polar residues" evidence="1">
    <location>
        <begin position="94"/>
        <end position="103"/>
    </location>
</feature>
<dbReference type="EMBL" id="JAAAJA010000824">
    <property type="protein sequence ID" value="KAG0249422.1"/>
    <property type="molecule type" value="Genomic_DNA"/>
</dbReference>
<name>A0A9P6TWD6_9FUNG</name>
<dbReference type="Proteomes" id="UP000726737">
    <property type="component" value="Unassembled WGS sequence"/>
</dbReference>
<accession>A0A9P6TWD6</accession>
<feature type="region of interest" description="Disordered" evidence="1">
    <location>
        <begin position="66"/>
        <end position="113"/>
    </location>
</feature>
<dbReference type="OrthoDB" id="2449178at2759"/>
<feature type="transmembrane region" description="Helical" evidence="2">
    <location>
        <begin position="140"/>
        <end position="163"/>
    </location>
</feature>
<evidence type="ECO:0000256" key="1">
    <source>
        <dbReference type="SAM" id="MobiDB-lite"/>
    </source>
</evidence>
<keyword evidence="2" id="KW-0812">Transmembrane</keyword>
<comment type="caution">
    <text evidence="3">The sequence shown here is derived from an EMBL/GenBank/DDBJ whole genome shotgun (WGS) entry which is preliminary data.</text>
</comment>